<dbReference type="RefSeq" id="WP_094922691.1">
    <property type="nucleotide sequence ID" value="NZ_NPIA01000002.1"/>
</dbReference>
<dbReference type="EMBL" id="NPIA01000002">
    <property type="protein sequence ID" value="OZM57710.1"/>
    <property type="molecule type" value="Genomic_DNA"/>
</dbReference>
<proteinExistence type="predicted"/>
<keyword evidence="2" id="KW-1185">Reference proteome</keyword>
<comment type="caution">
    <text evidence="1">The sequence shown here is derived from an EMBL/GenBank/DDBJ whole genome shotgun (WGS) entry which is preliminary data.</text>
</comment>
<dbReference type="Proteomes" id="UP000217083">
    <property type="component" value="Unassembled WGS sequence"/>
</dbReference>
<protein>
    <recommendedName>
        <fullName evidence="3">tRNA methyltransferase</fullName>
    </recommendedName>
</protein>
<evidence type="ECO:0008006" key="3">
    <source>
        <dbReference type="Google" id="ProtNLM"/>
    </source>
</evidence>
<dbReference type="AlphaFoldDB" id="A0A263BVH8"/>
<reference evidence="2" key="1">
    <citation type="submission" date="2017-08" db="EMBL/GenBank/DDBJ databases">
        <authorList>
            <person name="Huang Z."/>
        </authorList>
    </citation>
    <scope>NUCLEOTIDE SEQUENCE [LARGE SCALE GENOMIC DNA]</scope>
    <source>
        <strain evidence="2">SA5d-4</strain>
    </source>
</reference>
<dbReference type="InterPro" id="IPR020277">
    <property type="entry name" value="DUF2624"/>
</dbReference>
<evidence type="ECO:0000313" key="1">
    <source>
        <dbReference type="EMBL" id="OZM57710.1"/>
    </source>
</evidence>
<accession>A0A263BVH8</accession>
<dbReference type="Pfam" id="PF11116">
    <property type="entry name" value="DUF2624"/>
    <property type="match status" value="1"/>
</dbReference>
<sequence>MVNPIMQKLINHQIQNATLEQLLKYASKYNVSLTKQEAQVIVDVLRKNNIDIFDTNKRLKILKEIARKVNPTVAKKMNNILEQLIN</sequence>
<organism evidence="1 2">
    <name type="scientific">Lottiidibacillus patelloidae</name>
    <dbReference type="NCBI Taxonomy" id="2670334"/>
    <lineage>
        <taxon>Bacteria</taxon>
        <taxon>Bacillati</taxon>
        <taxon>Bacillota</taxon>
        <taxon>Bacilli</taxon>
        <taxon>Bacillales</taxon>
        <taxon>Bacillaceae</taxon>
        <taxon>Lottiidibacillus</taxon>
    </lineage>
</organism>
<gene>
    <name evidence="1" type="ORF">CIB95_04920</name>
</gene>
<name>A0A263BVH8_9BACI</name>
<reference evidence="1 2" key="2">
    <citation type="submission" date="2017-09" db="EMBL/GenBank/DDBJ databases">
        <title>Bacillus patelloidae sp. nov., isolated from the intestinal tract of a marine limpet.</title>
        <authorList>
            <person name="Liu R."/>
            <person name="Dong C."/>
            <person name="Shao Z."/>
        </authorList>
    </citation>
    <scope>NUCLEOTIDE SEQUENCE [LARGE SCALE GENOMIC DNA]</scope>
    <source>
        <strain evidence="1 2">SA5d-4</strain>
    </source>
</reference>
<evidence type="ECO:0000313" key="2">
    <source>
        <dbReference type="Proteomes" id="UP000217083"/>
    </source>
</evidence>